<dbReference type="AlphaFoldDB" id="A0A3P5ZYG6"/>
<dbReference type="Gramene" id="A02p10250.2_BraZ1">
    <property type="protein sequence ID" value="A02p10250.2_BraZ1.CDS.1"/>
    <property type="gene ID" value="A02g10250.2_BraZ1"/>
</dbReference>
<dbReference type="Proteomes" id="UP000694005">
    <property type="component" value="Chromosome A02"/>
</dbReference>
<dbReference type="PANTHER" id="PTHR31861:SF23">
    <property type="entry name" value="DUF577 DOMAIN-CONTAINING PROTEIN"/>
    <property type="match status" value="1"/>
</dbReference>
<proteinExistence type="predicted"/>
<feature type="domain" description="DUF577" evidence="1">
    <location>
        <begin position="378"/>
        <end position="552"/>
    </location>
</feature>
<sequence>MGRVMEEPPNLMLQARELLATPNHERLESLVIHLSTCQETTEYQTALPLFIFCTHNFANCLTLKLLQMYRSSSSNGVLRSKSIILLLKTLAAYKYRRFDLSLVALYVIKPLVISCLRMTQEAETKLFRRIVSVIAHDVMMLDNGGWDELSGFIVELSSTEEPLKALHVFVDLPPVYGRFIHSCFRTIVEIAEKVLLMRDQQGRVEDWSLGLQAVVKLGIQVLDSEMRLDMVKGLLALLVKAASDLVDKGMEEFLVRGLADLEMFLSQDKKLCNYNKDQCVFVSVFLFKIKDLGTLTKEATGKIHRLVKPTPSQPRQGHGACSEREWFDRLNSLPPLEMLRIFASTNVEERFRELAIRRLNVLLSDHISREEATGISVLRELQPLLISCLWEKEGVSESMFKVLGEVVYHVSYEVMNCHLETWNGLRDYIASNSKTEFERAVYIFQCLAIWLEHDFVVPILEQLLPEIDKRLNPPREVLVDNSCWVLAFLGAFCAINHLIEMECYAGLVMEMEDKMVNSVRELVEREMEVGFVRRAFRDVESIVKKQMEWFGKNEYKLIKPLLQRLYLIKGMTVESKMVLWRTNVFVDRGIADLDEQQPDGEID</sequence>
<dbReference type="PANTHER" id="PTHR31861">
    <property type="entry name" value="OS10G0507500 PROTEIN"/>
    <property type="match status" value="1"/>
</dbReference>
<dbReference type="EMBL" id="LS974618">
    <property type="protein sequence ID" value="CAG7892073.1"/>
    <property type="molecule type" value="Genomic_DNA"/>
</dbReference>
<dbReference type="InterPro" id="IPR007598">
    <property type="entry name" value="DUF577"/>
</dbReference>
<dbReference type="Gene3D" id="1.25.10.10">
    <property type="entry name" value="Leucine-rich Repeat Variant"/>
    <property type="match status" value="1"/>
</dbReference>
<evidence type="ECO:0000259" key="1">
    <source>
        <dbReference type="Pfam" id="PF04510"/>
    </source>
</evidence>
<reference evidence="3" key="1">
    <citation type="submission" date="2018-11" db="EMBL/GenBank/DDBJ databases">
        <authorList>
            <consortium name="Genoscope - CEA"/>
            <person name="William W."/>
        </authorList>
    </citation>
    <scope>NUCLEOTIDE SEQUENCE</scope>
</reference>
<dbReference type="EMBL" id="LR031573">
    <property type="protein sequence ID" value="VDC86086.1"/>
    <property type="molecule type" value="Genomic_DNA"/>
</dbReference>
<gene>
    <name evidence="3" type="ORF">BRAA02T05642Z</name>
    <name evidence="2" type="ORF">BRAPAZ1V2_A02P10250.2</name>
</gene>
<dbReference type="InterPro" id="IPR011989">
    <property type="entry name" value="ARM-like"/>
</dbReference>
<name>A0A3P5ZYG6_BRACM</name>
<feature type="domain" description="DUF577" evidence="1">
    <location>
        <begin position="105"/>
        <end position="275"/>
    </location>
</feature>
<dbReference type="InterPro" id="IPR016024">
    <property type="entry name" value="ARM-type_fold"/>
</dbReference>
<accession>A0A3P5ZYG6</accession>
<dbReference type="SUPFAM" id="SSF48371">
    <property type="entry name" value="ARM repeat"/>
    <property type="match status" value="1"/>
</dbReference>
<evidence type="ECO:0000313" key="2">
    <source>
        <dbReference type="EMBL" id="CAG7892073.1"/>
    </source>
</evidence>
<evidence type="ECO:0000313" key="3">
    <source>
        <dbReference type="EMBL" id="VDC86086.1"/>
    </source>
</evidence>
<organism evidence="3">
    <name type="scientific">Brassica campestris</name>
    <name type="common">Field mustard</name>
    <dbReference type="NCBI Taxonomy" id="3711"/>
    <lineage>
        <taxon>Eukaryota</taxon>
        <taxon>Viridiplantae</taxon>
        <taxon>Streptophyta</taxon>
        <taxon>Embryophyta</taxon>
        <taxon>Tracheophyta</taxon>
        <taxon>Spermatophyta</taxon>
        <taxon>Magnoliopsida</taxon>
        <taxon>eudicotyledons</taxon>
        <taxon>Gunneridae</taxon>
        <taxon>Pentapetalae</taxon>
        <taxon>rosids</taxon>
        <taxon>malvids</taxon>
        <taxon>Brassicales</taxon>
        <taxon>Brassicaceae</taxon>
        <taxon>Brassiceae</taxon>
        <taxon>Brassica</taxon>
    </lineage>
</organism>
<protein>
    <recommendedName>
        <fullName evidence="1">DUF577 domain-containing protein</fullName>
    </recommendedName>
</protein>
<dbReference type="Pfam" id="PF04510">
    <property type="entry name" value="DUF577"/>
    <property type="match status" value="2"/>
</dbReference>